<dbReference type="NCBIfam" id="NF001237">
    <property type="entry name" value="PRK00207.1"/>
    <property type="match status" value="1"/>
</dbReference>
<dbReference type="RefSeq" id="WP_290263036.1">
    <property type="nucleotide sequence ID" value="NZ_JAUFQG010000004.1"/>
</dbReference>
<evidence type="ECO:0000256" key="1">
    <source>
        <dbReference type="ARBA" id="ARBA00004496"/>
    </source>
</evidence>
<organism evidence="5 6">
    <name type="scientific">Simiduia curdlanivorans</name>
    <dbReference type="NCBI Taxonomy" id="1492769"/>
    <lineage>
        <taxon>Bacteria</taxon>
        <taxon>Pseudomonadati</taxon>
        <taxon>Pseudomonadota</taxon>
        <taxon>Gammaproteobacteria</taxon>
        <taxon>Cellvibrionales</taxon>
        <taxon>Cellvibrionaceae</taxon>
        <taxon>Simiduia</taxon>
    </lineage>
</organism>
<dbReference type="Pfam" id="PF02635">
    <property type="entry name" value="DsrE"/>
    <property type="match status" value="1"/>
</dbReference>
<evidence type="ECO:0000313" key="6">
    <source>
        <dbReference type="Proteomes" id="UP001595840"/>
    </source>
</evidence>
<dbReference type="NCBIfam" id="TIGR03012">
    <property type="entry name" value="sulf_tusD_dsrE"/>
    <property type="match status" value="1"/>
</dbReference>
<evidence type="ECO:0000313" key="5">
    <source>
        <dbReference type="EMBL" id="MFC4363946.1"/>
    </source>
</evidence>
<accession>A0ABV8V7S1</accession>
<dbReference type="PANTHER" id="PTHR34874">
    <property type="entry name" value="PROTEIN YCHN"/>
    <property type="match status" value="1"/>
</dbReference>
<keyword evidence="4 5" id="KW-0808">Transferase</keyword>
<comment type="caution">
    <text evidence="5">The sequence shown here is derived from an EMBL/GenBank/DDBJ whole genome shotgun (WGS) entry which is preliminary data.</text>
</comment>
<evidence type="ECO:0000256" key="2">
    <source>
        <dbReference type="ARBA" id="ARBA00007067"/>
    </source>
</evidence>
<evidence type="ECO:0000256" key="3">
    <source>
        <dbReference type="ARBA" id="ARBA00022490"/>
    </source>
</evidence>
<evidence type="ECO:0000256" key="4">
    <source>
        <dbReference type="ARBA" id="ARBA00022679"/>
    </source>
</evidence>
<dbReference type="InterPro" id="IPR003787">
    <property type="entry name" value="Sulphur_relay_DsrE/F-like"/>
</dbReference>
<dbReference type="GO" id="GO:0016740">
    <property type="term" value="F:transferase activity"/>
    <property type="evidence" value="ECO:0007669"/>
    <property type="project" value="UniProtKB-KW"/>
</dbReference>
<dbReference type="Gene3D" id="3.40.1260.10">
    <property type="entry name" value="DsrEFH-like"/>
    <property type="match status" value="1"/>
</dbReference>
<dbReference type="PANTHER" id="PTHR34874:SF3">
    <property type="entry name" value="SULFURTRANSFERASE TUSD"/>
    <property type="match status" value="1"/>
</dbReference>
<dbReference type="EC" id="2.8.1.-" evidence="5"/>
<reference evidence="6" key="1">
    <citation type="journal article" date="2019" name="Int. J. Syst. Evol. Microbiol.">
        <title>The Global Catalogue of Microorganisms (GCM) 10K type strain sequencing project: providing services to taxonomists for standard genome sequencing and annotation.</title>
        <authorList>
            <consortium name="The Broad Institute Genomics Platform"/>
            <consortium name="The Broad Institute Genome Sequencing Center for Infectious Disease"/>
            <person name="Wu L."/>
            <person name="Ma J."/>
        </authorList>
    </citation>
    <scope>NUCLEOTIDE SEQUENCE [LARGE SCALE GENOMIC DNA]</scope>
    <source>
        <strain evidence="6">CECT 8570</strain>
    </source>
</reference>
<keyword evidence="3" id="KW-0963">Cytoplasm</keyword>
<keyword evidence="6" id="KW-1185">Reference proteome</keyword>
<proteinExistence type="inferred from homology"/>
<dbReference type="SUPFAM" id="SSF75169">
    <property type="entry name" value="DsrEFH-like"/>
    <property type="match status" value="1"/>
</dbReference>
<comment type="similarity">
    <text evidence="2">Belongs to the DsrE/TusD family.</text>
</comment>
<name>A0ABV8V7S1_9GAMM</name>
<dbReference type="EMBL" id="JBHSCX010000021">
    <property type="protein sequence ID" value="MFC4363946.1"/>
    <property type="molecule type" value="Genomic_DNA"/>
</dbReference>
<dbReference type="InterPro" id="IPR027396">
    <property type="entry name" value="DsrEFH-like"/>
</dbReference>
<dbReference type="InterPro" id="IPR017463">
    <property type="entry name" value="Sulphur_relay_TusD/DsrE"/>
</dbReference>
<protein>
    <submittedName>
        <fullName evidence="5">Sulfurtransferase complex subunit TusD</fullName>
        <ecNumber evidence="5">2.8.1.-</ecNumber>
    </submittedName>
</protein>
<gene>
    <name evidence="5" type="primary">tusD</name>
    <name evidence="5" type="ORF">ACFOX3_16635</name>
</gene>
<comment type="subcellular location">
    <subcellularLocation>
        <location evidence="1">Cytoplasm</location>
    </subcellularLocation>
</comment>
<sequence length="128" mass="13789">MNYALLNLASPSKSGCESAYQFACALVAAGHRVSRIFFYGDGVYQASLLQQPPQGSSPIHQRWVKFSEANNTELVVCIAAALKRGICDAQEAERYNLATSNLAQGFNLSGLGQLVDATVNTDRLITFG</sequence>
<dbReference type="Proteomes" id="UP001595840">
    <property type="component" value="Unassembled WGS sequence"/>
</dbReference>